<keyword evidence="6" id="KW-0805">Transcription regulation</keyword>
<feature type="binding site" evidence="11">
    <location>
        <position position="160"/>
    </location>
    <ligand>
        <name>Zn(2+)</name>
        <dbReference type="ChEBI" id="CHEBI:29105"/>
    </ligand>
</feature>
<dbReference type="PANTHER" id="PTHR11447">
    <property type="entry name" value="CELLULAR TUMOR ANTIGEN P53"/>
    <property type="match status" value="1"/>
</dbReference>
<evidence type="ECO:0000256" key="11">
    <source>
        <dbReference type="PIRSR" id="PIRSR602117-1"/>
    </source>
</evidence>
<evidence type="ECO:0000256" key="9">
    <source>
        <dbReference type="ARBA" id="ARBA00023163"/>
    </source>
</evidence>
<feature type="binding site" evidence="11">
    <location>
        <position position="230"/>
    </location>
    <ligand>
        <name>Zn(2+)</name>
        <dbReference type="ChEBI" id="CHEBI:29105"/>
    </ligand>
</feature>
<dbReference type="GO" id="GO:0046872">
    <property type="term" value="F:metal ion binding"/>
    <property type="evidence" value="ECO:0007669"/>
    <property type="project" value="UniProtKB-KW"/>
</dbReference>
<keyword evidence="3" id="KW-0053">Apoptosis</keyword>
<feature type="compositionally biased region" description="Basic and acidic residues" evidence="13">
    <location>
        <begin position="271"/>
        <end position="281"/>
    </location>
</feature>
<feature type="compositionally biased region" description="Basic and acidic residues" evidence="13">
    <location>
        <begin position="297"/>
        <end position="310"/>
    </location>
</feature>
<keyword evidence="7" id="KW-0238">DNA-binding</keyword>
<accession>A0AA38HN87</accession>
<keyword evidence="8" id="KW-0010">Activator</keyword>
<comment type="subcellular location">
    <subcellularLocation>
        <location evidence="1">Nucleus</location>
    </subcellularLocation>
</comment>
<keyword evidence="16" id="KW-1185">Reference proteome</keyword>
<evidence type="ECO:0000256" key="4">
    <source>
        <dbReference type="ARBA" id="ARBA00022723"/>
    </source>
</evidence>
<dbReference type="Proteomes" id="UP001168821">
    <property type="component" value="Unassembled WGS sequence"/>
</dbReference>
<dbReference type="PRINTS" id="PR00386">
    <property type="entry name" value="P53SUPPRESSR"/>
</dbReference>
<dbReference type="InterPro" id="IPR002117">
    <property type="entry name" value="p53_tumour_suppressor"/>
</dbReference>
<dbReference type="Gene3D" id="2.60.40.720">
    <property type="match status" value="1"/>
</dbReference>
<evidence type="ECO:0000256" key="1">
    <source>
        <dbReference type="ARBA" id="ARBA00004123"/>
    </source>
</evidence>
<evidence type="ECO:0000256" key="8">
    <source>
        <dbReference type="ARBA" id="ARBA00023159"/>
    </source>
</evidence>
<dbReference type="GO" id="GO:0006915">
    <property type="term" value="P:apoptotic process"/>
    <property type="evidence" value="ECO:0007669"/>
    <property type="project" value="UniProtKB-KW"/>
</dbReference>
<dbReference type="SUPFAM" id="SSF49417">
    <property type="entry name" value="p53-like transcription factors"/>
    <property type="match status" value="1"/>
</dbReference>
<keyword evidence="5 11" id="KW-0862">Zinc</keyword>
<dbReference type="AlphaFoldDB" id="A0AA38HN87"/>
<dbReference type="Pfam" id="PF00870">
    <property type="entry name" value="P53"/>
    <property type="match status" value="1"/>
</dbReference>
<reference evidence="15" key="1">
    <citation type="journal article" date="2023" name="G3 (Bethesda)">
        <title>Whole genome assemblies of Zophobas morio and Tenebrio molitor.</title>
        <authorList>
            <person name="Kaur S."/>
            <person name="Stinson S.A."/>
            <person name="diCenzo G.C."/>
        </authorList>
    </citation>
    <scope>NUCLEOTIDE SEQUENCE</scope>
    <source>
        <strain evidence="15">QUZm001</strain>
    </source>
</reference>
<sequence>MSQLSQFSEGGFSDLISDVDNFIETNGMIEEVQDLLGTGSSGRSPIEELPEEEEFKPIPIECFGTADQPYTVPQFPPDQPQDLGTEEYSGPFNFEVLIIPSEQKTPWEYSSKLNKIFIGINLKFPVAFTLTHRPQNLNLYVRATPIFSQSQFFEEPVHRCVAHQHAQDPSNHGLPVHVFQHIIRCTNDMTQYFGDRNSGTRLNIVIPLGRPQTGSDVIKEFYHFVCKNSCPSGMNRKPIDVVFTLENEMGEVFGRRLLSVRICSCPKRDREKEEKDLEKNHPPQAKKRKLVGGSGDGGRREGGGGGDKKMHSVNFNIVGKENYLHILTVARDRMAAEIVNLETKNGPDQAYRKSYNEICSLIDKATTE</sequence>
<dbReference type="InterPro" id="IPR012346">
    <property type="entry name" value="p53/RUNT-type_TF_DNA-bd_sf"/>
</dbReference>
<dbReference type="InterPro" id="IPR008967">
    <property type="entry name" value="p53-like_TF_DNA-bd_sf"/>
</dbReference>
<feature type="region of interest" description="Disordered" evidence="13">
    <location>
        <begin position="271"/>
        <end position="310"/>
    </location>
</feature>
<keyword evidence="4 11" id="KW-0479">Metal-binding</keyword>
<evidence type="ECO:0000256" key="5">
    <source>
        <dbReference type="ARBA" id="ARBA00022833"/>
    </source>
</evidence>
<organism evidence="15 16">
    <name type="scientific">Zophobas morio</name>
    <dbReference type="NCBI Taxonomy" id="2755281"/>
    <lineage>
        <taxon>Eukaryota</taxon>
        <taxon>Metazoa</taxon>
        <taxon>Ecdysozoa</taxon>
        <taxon>Arthropoda</taxon>
        <taxon>Hexapoda</taxon>
        <taxon>Insecta</taxon>
        <taxon>Pterygota</taxon>
        <taxon>Neoptera</taxon>
        <taxon>Endopterygota</taxon>
        <taxon>Coleoptera</taxon>
        <taxon>Polyphaga</taxon>
        <taxon>Cucujiformia</taxon>
        <taxon>Tenebrionidae</taxon>
        <taxon>Zophobas</taxon>
    </lineage>
</organism>
<feature type="binding site" evidence="11">
    <location>
        <position position="226"/>
    </location>
    <ligand>
        <name>Zn(2+)</name>
        <dbReference type="ChEBI" id="CHEBI:29105"/>
    </ligand>
</feature>
<dbReference type="GO" id="GO:0000978">
    <property type="term" value="F:RNA polymerase II cis-regulatory region sequence-specific DNA binding"/>
    <property type="evidence" value="ECO:0007669"/>
    <property type="project" value="TreeGrafter"/>
</dbReference>
<evidence type="ECO:0000313" key="16">
    <source>
        <dbReference type="Proteomes" id="UP001168821"/>
    </source>
</evidence>
<comment type="cofactor">
    <cofactor evidence="11">
        <name>Zn(2+)</name>
        <dbReference type="ChEBI" id="CHEBI:29105"/>
    </cofactor>
    <text evidence="11">Binds 1 zinc ion per subunit.</text>
</comment>
<dbReference type="CDD" id="cd08367">
    <property type="entry name" value="P53"/>
    <property type="match status" value="1"/>
</dbReference>
<protein>
    <recommendedName>
        <fullName evidence="14">p53 DNA-binding domain-containing protein</fullName>
    </recommendedName>
</protein>
<keyword evidence="9" id="KW-0804">Transcription</keyword>
<evidence type="ECO:0000256" key="3">
    <source>
        <dbReference type="ARBA" id="ARBA00022703"/>
    </source>
</evidence>
<evidence type="ECO:0000256" key="2">
    <source>
        <dbReference type="ARBA" id="ARBA00006167"/>
    </source>
</evidence>
<comment type="similarity">
    <text evidence="2">Belongs to the p53 family.</text>
</comment>
<evidence type="ECO:0000313" key="15">
    <source>
        <dbReference type="EMBL" id="KAJ3640890.1"/>
    </source>
</evidence>
<comment type="caution">
    <text evidence="15">The sequence shown here is derived from an EMBL/GenBank/DDBJ whole genome shotgun (WGS) entry which is preliminary data.</text>
</comment>
<dbReference type="InterPro" id="IPR011615">
    <property type="entry name" value="p53_DNA-bd"/>
</dbReference>
<feature type="binding site" evidence="11">
    <location>
        <position position="163"/>
    </location>
    <ligand>
        <name>Zn(2+)</name>
        <dbReference type="ChEBI" id="CHEBI:29105"/>
    </ligand>
</feature>
<name>A0AA38HN87_9CUCU</name>
<evidence type="ECO:0000259" key="14">
    <source>
        <dbReference type="Pfam" id="PF00870"/>
    </source>
</evidence>
<evidence type="ECO:0000256" key="12">
    <source>
        <dbReference type="PIRSR" id="PIRSR602117-3"/>
    </source>
</evidence>
<dbReference type="PANTHER" id="PTHR11447:SF16">
    <property type="entry name" value="P53 PROTEIN LONG FORM VARIANT 1"/>
    <property type="match status" value="1"/>
</dbReference>
<gene>
    <name evidence="15" type="ORF">Zmor_027423</name>
</gene>
<evidence type="ECO:0000256" key="6">
    <source>
        <dbReference type="ARBA" id="ARBA00023015"/>
    </source>
</evidence>
<evidence type="ECO:0000256" key="13">
    <source>
        <dbReference type="SAM" id="MobiDB-lite"/>
    </source>
</evidence>
<feature type="domain" description="p53 DNA-binding" evidence="14">
    <location>
        <begin position="85"/>
        <end position="276"/>
    </location>
</feature>
<evidence type="ECO:0000256" key="7">
    <source>
        <dbReference type="ARBA" id="ARBA00023125"/>
    </source>
</evidence>
<keyword evidence="10" id="KW-0539">Nucleus</keyword>
<feature type="cross-link" description="Glycyl lysine isopeptide (Lys-Gly) (interchain with G-Cter in ubiquitin)" evidence="12">
    <location>
        <position position="279"/>
    </location>
</feature>
<dbReference type="EMBL" id="JALNTZ010000009">
    <property type="protein sequence ID" value="KAJ3640890.1"/>
    <property type="molecule type" value="Genomic_DNA"/>
</dbReference>
<dbReference type="GO" id="GO:0005634">
    <property type="term" value="C:nucleus"/>
    <property type="evidence" value="ECO:0007669"/>
    <property type="project" value="UniProtKB-SubCell"/>
</dbReference>
<evidence type="ECO:0000256" key="10">
    <source>
        <dbReference type="ARBA" id="ARBA00023242"/>
    </source>
</evidence>
<dbReference type="GO" id="GO:0000981">
    <property type="term" value="F:DNA-binding transcription factor activity, RNA polymerase II-specific"/>
    <property type="evidence" value="ECO:0007669"/>
    <property type="project" value="TreeGrafter"/>
</dbReference>
<proteinExistence type="inferred from homology"/>